<dbReference type="EMBL" id="BARU01000785">
    <property type="protein sequence ID" value="GAH24884.1"/>
    <property type="molecule type" value="Genomic_DNA"/>
</dbReference>
<dbReference type="AlphaFoldDB" id="X1F674"/>
<organism evidence="1">
    <name type="scientific">marine sediment metagenome</name>
    <dbReference type="NCBI Taxonomy" id="412755"/>
    <lineage>
        <taxon>unclassified sequences</taxon>
        <taxon>metagenomes</taxon>
        <taxon>ecological metagenomes</taxon>
    </lineage>
</organism>
<evidence type="ECO:0000313" key="1">
    <source>
        <dbReference type="EMBL" id="GAH24884.1"/>
    </source>
</evidence>
<feature type="non-terminal residue" evidence="1">
    <location>
        <position position="1"/>
    </location>
</feature>
<protein>
    <submittedName>
        <fullName evidence="1">Uncharacterized protein</fullName>
    </submittedName>
</protein>
<feature type="non-terminal residue" evidence="1">
    <location>
        <position position="562"/>
    </location>
</feature>
<name>X1F674_9ZZZZ</name>
<proteinExistence type="predicted"/>
<gene>
    <name evidence="1" type="ORF">S03H2_02374</name>
</gene>
<reference evidence="1" key="1">
    <citation type="journal article" date="2014" name="Front. Microbiol.">
        <title>High frequency of phylogenetically diverse reductive dehalogenase-homologous genes in deep subseafloor sedimentary metagenomes.</title>
        <authorList>
            <person name="Kawai M."/>
            <person name="Futagami T."/>
            <person name="Toyoda A."/>
            <person name="Takaki Y."/>
            <person name="Nishi S."/>
            <person name="Hori S."/>
            <person name="Arai W."/>
            <person name="Tsubouchi T."/>
            <person name="Morono Y."/>
            <person name="Uchiyama I."/>
            <person name="Ito T."/>
            <person name="Fujiyama A."/>
            <person name="Inagaki F."/>
            <person name="Takami H."/>
        </authorList>
    </citation>
    <scope>NUCLEOTIDE SEQUENCE</scope>
    <source>
        <strain evidence="1">Expedition CK06-06</strain>
    </source>
</reference>
<sequence length="562" mass="65941">TPFDTEYNNRYRAVKIDLNFTSLFKSTGSNTLNFTHLIFSVPNPSYELTINEVLLLEESFEPTIEYGSMDNRVWQYTEAEIFTASTNPEEDSYQLILENTPLFYPDSEWLDYLNIFDEDGNYYTAGLTGNDHQLHYEPATDTFTWNPSFNQFPEYFGMEFQEPLIIEPNKTLYFEYVVNISWTEPIRVEVENIDLSSIRVIYDYNYLLKPEHYDWYAQLYSMEHSYENIAYSFKEEPEYRVVQYYYEAFTVYENVAQYTHTFDIGDLSFEVDFVNLSVYKIIGLTPTLDFEILSDNDDFSIEFNTTSNQLTITDNASNGLLDSFDQITVILNYSYGPISSYSEIYLLEQFNQTYLTDFEKTFYNYVDLDYQYSAKSGTALFAEGSSTITSDATSFESIDYCRNPDMSNINKLIGYDSELFDNFEIYLDDSSVLYAADIDMDSEVDYKHTIDVNKDGKIDIIKYGIDDPQGSGEIYWHTIIQDFENHEIQVSRQLEEEKRTEWFDINDRAFAHYDFNIGKLLSIVLTLPLLPYHISKMMLPDVDYWAQKSTQHLISKEEHIKS</sequence>
<accession>X1F674</accession>
<comment type="caution">
    <text evidence="1">The sequence shown here is derived from an EMBL/GenBank/DDBJ whole genome shotgun (WGS) entry which is preliminary data.</text>
</comment>